<dbReference type="InterPro" id="IPR002625">
    <property type="entry name" value="Smr_dom"/>
</dbReference>
<dbReference type="EMBL" id="LAZR01000081">
    <property type="protein sequence ID" value="KKN94075.1"/>
    <property type="molecule type" value="Genomic_DNA"/>
</dbReference>
<evidence type="ECO:0000256" key="1">
    <source>
        <dbReference type="SAM" id="MobiDB-lite"/>
    </source>
</evidence>
<accession>A0A0F9ULJ1</accession>
<evidence type="ECO:0000259" key="2">
    <source>
        <dbReference type="PROSITE" id="PS50828"/>
    </source>
</evidence>
<dbReference type="Gene3D" id="3.30.1370.110">
    <property type="match status" value="1"/>
</dbReference>
<dbReference type="PANTHER" id="PTHR35562:SF2">
    <property type="entry name" value="DNA ENDONUCLEASE SMRA-RELATED"/>
    <property type="match status" value="1"/>
</dbReference>
<dbReference type="PROSITE" id="PS50828">
    <property type="entry name" value="SMR"/>
    <property type="match status" value="1"/>
</dbReference>
<organism evidence="3">
    <name type="scientific">marine sediment metagenome</name>
    <dbReference type="NCBI Taxonomy" id="412755"/>
    <lineage>
        <taxon>unclassified sequences</taxon>
        <taxon>metagenomes</taxon>
        <taxon>ecological metagenomes</taxon>
    </lineage>
</organism>
<comment type="caution">
    <text evidence="3">The sequence shown here is derived from an EMBL/GenBank/DDBJ whole genome shotgun (WGS) entry which is preliminary data.</text>
</comment>
<reference evidence="3" key="1">
    <citation type="journal article" date="2015" name="Nature">
        <title>Complex archaea that bridge the gap between prokaryotes and eukaryotes.</title>
        <authorList>
            <person name="Spang A."/>
            <person name="Saw J.H."/>
            <person name="Jorgensen S.L."/>
            <person name="Zaremba-Niedzwiedzka K."/>
            <person name="Martijn J."/>
            <person name="Lind A.E."/>
            <person name="van Eijk R."/>
            <person name="Schleper C."/>
            <person name="Guy L."/>
            <person name="Ettema T.J."/>
        </authorList>
    </citation>
    <scope>NUCLEOTIDE SEQUENCE</scope>
</reference>
<feature type="region of interest" description="Disordered" evidence="1">
    <location>
        <begin position="24"/>
        <end position="68"/>
    </location>
</feature>
<evidence type="ECO:0000313" key="3">
    <source>
        <dbReference type="EMBL" id="KKN94075.1"/>
    </source>
</evidence>
<dbReference type="SUPFAM" id="SSF160443">
    <property type="entry name" value="SMR domain-like"/>
    <property type="match status" value="1"/>
</dbReference>
<dbReference type="PANTHER" id="PTHR35562">
    <property type="entry name" value="DNA ENDONUCLEASE SMRA-RELATED"/>
    <property type="match status" value="1"/>
</dbReference>
<feature type="compositionally biased region" description="Basic and acidic residues" evidence="1">
    <location>
        <begin position="36"/>
        <end position="49"/>
    </location>
</feature>
<dbReference type="Pfam" id="PF01713">
    <property type="entry name" value="Smr"/>
    <property type="match status" value="1"/>
</dbReference>
<feature type="compositionally biased region" description="Polar residues" evidence="1">
    <location>
        <begin position="52"/>
        <end position="64"/>
    </location>
</feature>
<feature type="domain" description="Smr" evidence="2">
    <location>
        <begin position="104"/>
        <end position="185"/>
    </location>
</feature>
<sequence>MTRRRHLPNDDDISAFRDALKAAGVRPIATNQADPGKPKRDNQAHEARRTAAVQTNAPQATGRTSDGRVEAVRPSEYLEFSVPDLPWRTFSQLKRGQMAWQAGLDLHGYTLEEARRELESFLRDSASQGLRCVLVVHGKAWGSTSDFPVLKSHTNTWLREWPNVLAFCSAIDIDGGTGAVYILLRKRGH</sequence>
<name>A0A0F9ULJ1_9ZZZZ</name>
<dbReference type="AlphaFoldDB" id="A0A0F9ULJ1"/>
<dbReference type="GO" id="GO:0004520">
    <property type="term" value="F:DNA endonuclease activity"/>
    <property type="evidence" value="ECO:0007669"/>
    <property type="project" value="TreeGrafter"/>
</dbReference>
<proteinExistence type="predicted"/>
<dbReference type="InterPro" id="IPR036063">
    <property type="entry name" value="Smr_dom_sf"/>
</dbReference>
<dbReference type="SMART" id="SM00463">
    <property type="entry name" value="SMR"/>
    <property type="match status" value="1"/>
</dbReference>
<gene>
    <name evidence="3" type="ORF">LCGC14_0191060</name>
</gene>
<protein>
    <recommendedName>
        <fullName evidence="2">Smr domain-containing protein</fullName>
    </recommendedName>
</protein>